<keyword evidence="3" id="KW-1185">Reference proteome</keyword>
<proteinExistence type="predicted"/>
<evidence type="ECO:0000313" key="3">
    <source>
        <dbReference type="Proteomes" id="UP000076407"/>
    </source>
</evidence>
<organism evidence="2 3">
    <name type="scientific">Anopheles quadriannulatus</name>
    <name type="common">Mosquito</name>
    <dbReference type="NCBI Taxonomy" id="34691"/>
    <lineage>
        <taxon>Eukaryota</taxon>
        <taxon>Metazoa</taxon>
        <taxon>Ecdysozoa</taxon>
        <taxon>Arthropoda</taxon>
        <taxon>Hexapoda</taxon>
        <taxon>Insecta</taxon>
        <taxon>Pterygota</taxon>
        <taxon>Neoptera</taxon>
        <taxon>Endopterygota</taxon>
        <taxon>Diptera</taxon>
        <taxon>Nematocera</taxon>
        <taxon>Culicoidea</taxon>
        <taxon>Culicidae</taxon>
        <taxon>Anophelinae</taxon>
        <taxon>Anopheles</taxon>
    </lineage>
</organism>
<evidence type="ECO:0008006" key="4">
    <source>
        <dbReference type="Google" id="ProtNLM"/>
    </source>
</evidence>
<accession>A0A182XT97</accession>
<dbReference type="AlphaFoldDB" id="A0A182XT97"/>
<dbReference type="VEuPathDB" id="VectorBase:AQUA015042"/>
<dbReference type="EnsemblMetazoa" id="AQUA015042-RA">
    <property type="protein sequence ID" value="AQUA015042-PA"/>
    <property type="gene ID" value="AQUA015042"/>
</dbReference>
<evidence type="ECO:0000313" key="2">
    <source>
        <dbReference type="EnsemblMetazoa" id="AQUA015042-PA"/>
    </source>
</evidence>
<feature type="chain" id="PRO_5008143442" description="Secreted protein" evidence="1">
    <location>
        <begin position="23"/>
        <end position="110"/>
    </location>
</feature>
<sequence length="110" mass="12086">MQQHLDFFLFICSLSTVPFVHCTFLPLRGFCNRNRSTGGSCGPLLLVPGTDSSSRIVSVTVRLIPVGVSALMFLSDARSAKNSALQQLMRRFGHQIYTIFQAAASSIFTE</sequence>
<evidence type="ECO:0000256" key="1">
    <source>
        <dbReference type="SAM" id="SignalP"/>
    </source>
</evidence>
<protein>
    <recommendedName>
        <fullName evidence="4">Secreted protein</fullName>
    </recommendedName>
</protein>
<dbReference type="Proteomes" id="UP000076407">
    <property type="component" value="Unassembled WGS sequence"/>
</dbReference>
<keyword evidence="1" id="KW-0732">Signal</keyword>
<feature type="signal peptide" evidence="1">
    <location>
        <begin position="1"/>
        <end position="22"/>
    </location>
</feature>
<reference evidence="2" key="1">
    <citation type="submission" date="2020-05" db="UniProtKB">
        <authorList>
            <consortium name="EnsemblMetazoa"/>
        </authorList>
    </citation>
    <scope>IDENTIFICATION</scope>
    <source>
        <strain evidence="2">SANGQUA</strain>
    </source>
</reference>
<name>A0A182XT97_ANOQN</name>